<evidence type="ECO:0000256" key="1">
    <source>
        <dbReference type="SAM" id="Phobius"/>
    </source>
</evidence>
<keyword evidence="1" id="KW-0472">Membrane</keyword>
<keyword evidence="7" id="KW-1185">Reference proteome</keyword>
<feature type="domain" description="TMEM62 C-terminal" evidence="5">
    <location>
        <begin position="487"/>
        <end position="697"/>
    </location>
</feature>
<comment type="caution">
    <text evidence="6">The sequence shown here is derived from an EMBL/GenBank/DDBJ whole genome shotgun (WGS) entry which is preliminary data.</text>
</comment>
<feature type="signal peptide" evidence="2">
    <location>
        <begin position="1"/>
        <end position="27"/>
    </location>
</feature>
<feature type="transmembrane region" description="Helical" evidence="1">
    <location>
        <begin position="485"/>
        <end position="508"/>
    </location>
</feature>
<organism evidence="6 7">
    <name type="scientific">Buddleja alternifolia</name>
    <dbReference type="NCBI Taxonomy" id="168488"/>
    <lineage>
        <taxon>Eukaryota</taxon>
        <taxon>Viridiplantae</taxon>
        <taxon>Streptophyta</taxon>
        <taxon>Embryophyta</taxon>
        <taxon>Tracheophyta</taxon>
        <taxon>Spermatophyta</taxon>
        <taxon>Magnoliopsida</taxon>
        <taxon>eudicotyledons</taxon>
        <taxon>Gunneridae</taxon>
        <taxon>Pentapetalae</taxon>
        <taxon>asterids</taxon>
        <taxon>lamiids</taxon>
        <taxon>Lamiales</taxon>
        <taxon>Scrophulariaceae</taxon>
        <taxon>Buddlejeae</taxon>
        <taxon>Buddleja</taxon>
    </lineage>
</organism>
<name>A0AAV6XMD1_9LAMI</name>
<dbReference type="Pfam" id="PF24384">
    <property type="entry name" value="Ig_TMM62"/>
    <property type="match status" value="1"/>
</dbReference>
<feature type="transmembrane region" description="Helical" evidence="1">
    <location>
        <begin position="661"/>
        <end position="678"/>
    </location>
</feature>
<dbReference type="InterPro" id="IPR056229">
    <property type="entry name" value="Ig_TMM62"/>
</dbReference>
<dbReference type="InterPro" id="IPR029052">
    <property type="entry name" value="Metallo-depent_PP-like"/>
</dbReference>
<evidence type="ECO:0000259" key="4">
    <source>
        <dbReference type="Pfam" id="PF24384"/>
    </source>
</evidence>
<evidence type="ECO:0008006" key="8">
    <source>
        <dbReference type="Google" id="ProtNLM"/>
    </source>
</evidence>
<dbReference type="PANTHER" id="PTHR14795:SF0">
    <property type="entry name" value="TRANSMEMBRANE PROTEIN 62"/>
    <property type="match status" value="1"/>
</dbReference>
<evidence type="ECO:0000256" key="2">
    <source>
        <dbReference type="SAM" id="SignalP"/>
    </source>
</evidence>
<dbReference type="AlphaFoldDB" id="A0AAV6XMD1"/>
<proteinExistence type="predicted"/>
<feature type="domain" description="TMEM62 Ig-like" evidence="4">
    <location>
        <begin position="347"/>
        <end position="464"/>
    </location>
</feature>
<feature type="transmembrane region" description="Helical" evidence="1">
    <location>
        <begin position="605"/>
        <end position="626"/>
    </location>
</feature>
<dbReference type="Pfam" id="PF24394">
    <property type="entry name" value="TMEM62_C"/>
    <property type="match status" value="1"/>
</dbReference>
<accession>A0AAV6XMD1</accession>
<protein>
    <recommendedName>
        <fullName evidence="8">Calcineurin-like phosphoesterase domain-containing protein</fullName>
    </recommendedName>
</protein>
<dbReference type="PANTHER" id="PTHR14795">
    <property type="entry name" value="HELICASE RELATED"/>
    <property type="match status" value="1"/>
</dbReference>
<evidence type="ECO:0000313" key="7">
    <source>
        <dbReference type="Proteomes" id="UP000826271"/>
    </source>
</evidence>
<keyword evidence="1" id="KW-0812">Transmembrane</keyword>
<dbReference type="EMBL" id="WHWC01000006">
    <property type="protein sequence ID" value="KAG8380335.1"/>
    <property type="molecule type" value="Genomic_DNA"/>
</dbReference>
<gene>
    <name evidence="6" type="ORF">BUALT_Bualt06G0004900</name>
</gene>
<dbReference type="Proteomes" id="UP000826271">
    <property type="component" value="Unassembled WGS sequence"/>
</dbReference>
<dbReference type="SUPFAM" id="SSF56300">
    <property type="entry name" value="Metallo-dependent phosphatases"/>
    <property type="match status" value="1"/>
</dbReference>
<dbReference type="InterPro" id="IPR056230">
    <property type="entry name" value="TMEM62_C"/>
</dbReference>
<evidence type="ECO:0000259" key="5">
    <source>
        <dbReference type="Pfam" id="PF24394"/>
    </source>
</evidence>
<dbReference type="InterPro" id="IPR004843">
    <property type="entry name" value="Calcineurin-like_PHP"/>
</dbReference>
<dbReference type="Pfam" id="PF00149">
    <property type="entry name" value="Metallophos"/>
    <property type="match status" value="1"/>
</dbReference>
<feature type="transmembrane region" description="Helical" evidence="1">
    <location>
        <begin position="693"/>
        <end position="712"/>
    </location>
</feature>
<feature type="chain" id="PRO_5044012010" description="Calcineurin-like phosphoesterase domain-containing protein" evidence="2">
    <location>
        <begin position="28"/>
        <end position="724"/>
    </location>
</feature>
<reference evidence="6" key="1">
    <citation type="submission" date="2019-10" db="EMBL/GenBank/DDBJ databases">
        <authorList>
            <person name="Zhang R."/>
            <person name="Pan Y."/>
            <person name="Wang J."/>
            <person name="Ma R."/>
            <person name="Yu S."/>
        </authorList>
    </citation>
    <scope>NUCLEOTIDE SEQUENCE</scope>
    <source>
        <strain evidence="6">LA-IB0</strain>
        <tissue evidence="6">Leaf</tissue>
    </source>
</reference>
<feature type="domain" description="Calcineurin-like phosphoesterase" evidence="3">
    <location>
        <begin position="55"/>
        <end position="271"/>
    </location>
</feature>
<evidence type="ECO:0000259" key="3">
    <source>
        <dbReference type="Pfam" id="PF00149"/>
    </source>
</evidence>
<evidence type="ECO:0000313" key="6">
    <source>
        <dbReference type="EMBL" id="KAG8380335.1"/>
    </source>
</evidence>
<keyword evidence="2" id="KW-0732">Signal</keyword>
<dbReference type="GO" id="GO:0016787">
    <property type="term" value="F:hydrolase activity"/>
    <property type="evidence" value="ECO:0007669"/>
    <property type="project" value="InterPro"/>
</dbReference>
<feature type="transmembrane region" description="Helical" evidence="1">
    <location>
        <begin position="529"/>
        <end position="561"/>
    </location>
</feature>
<dbReference type="Gene3D" id="3.60.21.10">
    <property type="match status" value="1"/>
</dbReference>
<keyword evidence="1" id="KW-1133">Transmembrane helix</keyword>
<sequence>MRKWGIYYLIQITILVLLFFSVGSSSSDGGGGGRSGNSNNRVVVKDKKDGDVVWVVQLSDLHFSVHHPDRARDFRDIVGPTLSIINPSLVLLTGDLTDGKSKDLLTMKQDEEEWIEYQNVMQDVMKRSGLDENTFYDVRGNHDNFGVPVINGSFDFYSKYSVNGMLKRTRMVNSITIQTRKRKLLFVGFDSTMSLGLRGPTNLFGHPTDELLTEINSELSQWDSQSAQPVTKVSFGHFPLSFSAAAKSGKTLQDIFINNTLSAYLCGHLHTKFGKNLKRHHRALSSKQLFQLNGHQTPSENVDNCSTRIDEFWEWEMGDWRKSRAMRVLAIDRGHISFVDINFKLGAKKTIILPTFPLDSRFTSTSSQNYKCDDPSSYGVIRALVFSSSQIVSVLAKIYDSSSGNLVLVLETPMTKLGDLYVAPWNIQAFEDSSPDRFLLQIEATDIFTKKTETELRPFSVNGIPAKLQWSWKEFFVMGCQWDSLYHPILFSFYYLVLSILLIPKIVLSFSKNQYTYKNFKANKSFINFISWMYVELYSVPIAWCCMIGYLVYLVLCPWFYGQVFNESHERLYMTYKGWVLRFKNVEEIEFLGFPDVMVVVLPHLYLVVLPAIVAIMGLAAESGIYRDYILSLSSKKKDDFDVQNKEPAPRKLVFILRRRWLRKFLLAVSLAIFWKHFKNCTALVKAYEMNPIIHFPVYSLAVPLLLAYTIWRTRKNSSKVSIK</sequence>